<dbReference type="InterPro" id="IPR029044">
    <property type="entry name" value="Nucleotide-diphossugar_trans"/>
</dbReference>
<dbReference type="SUPFAM" id="SSF53448">
    <property type="entry name" value="Nucleotide-diphospho-sugar transferases"/>
    <property type="match status" value="1"/>
</dbReference>
<evidence type="ECO:0000256" key="1">
    <source>
        <dbReference type="SAM" id="Phobius"/>
    </source>
</evidence>
<organism evidence="3">
    <name type="scientific">uncultured marine thaumarchaeote KM3_74_H09</name>
    <dbReference type="NCBI Taxonomy" id="1456276"/>
    <lineage>
        <taxon>Archaea</taxon>
        <taxon>Nitrososphaerota</taxon>
        <taxon>environmental samples</taxon>
    </lineage>
</organism>
<sequence>MKLVCIPAYNEERKIKEVVKKALPYVDKVIVCDDGSTDKTAALAEKAGATVISHETNLGYGAAISTLFDYSRKNNAVIMVTLDGDGQHNPDQIPDLINVILKHNVDVVIGSRSLRDDKDLPSYRRTGIKIITSTINSATNLKVTDSQSGFRAYSKVAIDLIHPTESGMAASTEILVKISNNGLSMAEVPIMVSYSGDTSTEHPVSHGAHVIGTTLKYVSIKHPMYFYGIPGILLFISGLIMGVSFLDSYLDPDAPKVLYGLILGSIISILLGSMMIITSILLFSMANLIRGTR</sequence>
<dbReference type="CDD" id="cd04179">
    <property type="entry name" value="DPM_DPG-synthase_like"/>
    <property type="match status" value="1"/>
</dbReference>
<dbReference type="Pfam" id="PF00535">
    <property type="entry name" value="Glycos_transf_2"/>
    <property type="match status" value="1"/>
</dbReference>
<dbReference type="EMBL" id="KF901064">
    <property type="protein sequence ID" value="AIF16791.1"/>
    <property type="molecule type" value="Genomic_DNA"/>
</dbReference>
<feature type="transmembrane region" description="Helical" evidence="1">
    <location>
        <begin position="225"/>
        <end position="246"/>
    </location>
</feature>
<keyword evidence="1" id="KW-0472">Membrane</keyword>
<proteinExistence type="predicted"/>
<dbReference type="InterPro" id="IPR001173">
    <property type="entry name" value="Glyco_trans_2-like"/>
</dbReference>
<evidence type="ECO:0000259" key="2">
    <source>
        <dbReference type="Pfam" id="PF00535"/>
    </source>
</evidence>
<name>A0A075HK67_9ARCH</name>
<dbReference type="GO" id="GO:0016740">
    <property type="term" value="F:transferase activity"/>
    <property type="evidence" value="ECO:0007669"/>
    <property type="project" value="UniProtKB-KW"/>
</dbReference>
<protein>
    <submittedName>
        <fullName evidence="3">Glycosyl transferase</fullName>
    </submittedName>
</protein>
<dbReference type="InterPro" id="IPR050256">
    <property type="entry name" value="Glycosyltransferase_2"/>
</dbReference>
<feature type="domain" description="Glycosyltransferase 2-like" evidence="2">
    <location>
        <begin position="4"/>
        <end position="158"/>
    </location>
</feature>
<dbReference type="AlphaFoldDB" id="A0A075HK67"/>
<keyword evidence="1" id="KW-1133">Transmembrane helix</keyword>
<dbReference type="PANTHER" id="PTHR48090">
    <property type="entry name" value="UNDECAPRENYL-PHOSPHATE 4-DEOXY-4-FORMAMIDO-L-ARABINOSE TRANSFERASE-RELATED"/>
    <property type="match status" value="1"/>
</dbReference>
<accession>A0A075HK67</accession>
<keyword evidence="1" id="KW-0812">Transmembrane</keyword>
<reference evidence="3" key="1">
    <citation type="journal article" date="2014" name="Genome Biol. Evol.">
        <title>Pangenome evidence for extensive interdomain horizontal transfer affecting lineage core and shell genes in uncultured planktonic thaumarchaeota and euryarchaeota.</title>
        <authorList>
            <person name="Deschamps P."/>
            <person name="Zivanovic Y."/>
            <person name="Moreira D."/>
            <person name="Rodriguez-Valera F."/>
            <person name="Lopez-Garcia P."/>
        </authorList>
    </citation>
    <scope>NUCLEOTIDE SEQUENCE</scope>
</reference>
<dbReference type="PANTHER" id="PTHR48090:SF7">
    <property type="entry name" value="RFBJ PROTEIN"/>
    <property type="match status" value="1"/>
</dbReference>
<dbReference type="Gene3D" id="3.90.550.10">
    <property type="entry name" value="Spore Coat Polysaccharide Biosynthesis Protein SpsA, Chain A"/>
    <property type="match status" value="1"/>
</dbReference>
<keyword evidence="3" id="KW-0808">Transferase</keyword>
<feature type="transmembrane region" description="Helical" evidence="1">
    <location>
        <begin position="258"/>
        <end position="283"/>
    </location>
</feature>
<evidence type="ECO:0000313" key="3">
    <source>
        <dbReference type="EMBL" id="AIF16791.1"/>
    </source>
</evidence>